<feature type="compositionally biased region" description="Basic and acidic residues" evidence="2">
    <location>
        <begin position="143"/>
        <end position="153"/>
    </location>
</feature>
<sequence>MSATVIESIAGSAAAAALDPSADSTAVAGKAPALCKADATPQPDSRKRKRRIADDDVDDDDHSGHDDDDNNNCKRTDQDTGRVAHDGAARDKNVASKAAPPPAGGDDDMVAALRRELQEMAKAKADAEARLAAETKARVAAETRRAGRARGADAAEPARVTEPLPDEPWAMSTERRGALVDEAGRVLAEAEEHWRQLEAKQREAVAAAGPTRADRARARTAGITQASMWVRAWGFIHYHMACLYKETIAGGRAARVGRGVPTDPVELAEAEGRANASLVVERIRMARFFHDTARRFHQQFSPPVDARGCPIRPQMASMPSRHVRTVALSHPALAAAAVGPEVAEIAALPDNARAKSSSSSRTAALSRSGTSSTSSSASASPRPPAKRARTSRTPAAKPRRLSARDFIDDEVDDDDEDEEDDEEEDDEDEVEEDESLEEEDQSHDDGGDRDQPDDDAHDDDEAAHNDKSSRKRKMALLAAKTQAAKSRRR</sequence>
<proteinExistence type="predicted"/>
<feature type="compositionally biased region" description="Low complexity" evidence="2">
    <location>
        <begin position="354"/>
        <end position="380"/>
    </location>
</feature>
<keyword evidence="4" id="KW-1185">Reference proteome</keyword>
<dbReference type="RefSeq" id="YP_008436490.1">
    <property type="nucleotide sequence ID" value="NC_022098.1"/>
</dbReference>
<evidence type="ECO:0000256" key="2">
    <source>
        <dbReference type="SAM" id="MobiDB-lite"/>
    </source>
</evidence>
<feature type="coiled-coil region" evidence="1">
    <location>
        <begin position="110"/>
        <end position="137"/>
    </location>
</feature>
<evidence type="ECO:0000313" key="4">
    <source>
        <dbReference type="Proteomes" id="UP000204584"/>
    </source>
</evidence>
<feature type="compositionally biased region" description="Acidic residues" evidence="2">
    <location>
        <begin position="55"/>
        <end position="70"/>
    </location>
</feature>
<accession>S4VT05</accession>
<feature type="compositionally biased region" description="Basic and acidic residues" evidence="2">
    <location>
        <begin position="71"/>
        <end position="94"/>
    </location>
</feature>
<dbReference type="GeneID" id="16605215"/>
<organism evidence="3 4">
    <name type="scientific">Pandoravirus salinus</name>
    <dbReference type="NCBI Taxonomy" id="1349410"/>
    <lineage>
        <taxon>Viruses</taxon>
        <taxon>Pandoravirus</taxon>
    </lineage>
</organism>
<feature type="region of interest" description="Disordered" evidence="2">
    <location>
        <begin position="351"/>
        <end position="489"/>
    </location>
</feature>
<protein>
    <submittedName>
        <fullName evidence="3">Uncharacterized protein</fullName>
    </submittedName>
</protein>
<evidence type="ECO:0000313" key="3">
    <source>
        <dbReference type="EMBL" id="AGO83428.1"/>
    </source>
</evidence>
<reference evidence="3 4" key="1">
    <citation type="journal article" date="2013" name="Science">
        <title>Pandoraviruses: amoeba viruses with genomes up to 2.5 Mb reaching that of parasitic eukaryotes.</title>
        <authorList>
            <person name="Philippe N."/>
            <person name="Legendre M."/>
            <person name="Doutre G."/>
            <person name="Coute Y."/>
            <person name="Poirot O."/>
            <person name="Lescot M."/>
            <person name="Arslan D."/>
            <person name="Seltzer V."/>
            <person name="Bertaux L."/>
            <person name="Bruley C."/>
            <person name="Garin J."/>
            <person name="Claverie J.M."/>
            <person name="Abergel C."/>
        </authorList>
    </citation>
    <scope>NUCLEOTIDE SEQUENCE [LARGE SCALE GENOMIC DNA]</scope>
</reference>
<feature type="compositionally biased region" description="Low complexity" evidence="2">
    <location>
        <begin position="14"/>
        <end position="26"/>
    </location>
</feature>
<feature type="compositionally biased region" description="Acidic residues" evidence="2">
    <location>
        <begin position="451"/>
        <end position="461"/>
    </location>
</feature>
<keyword evidence="1" id="KW-0175">Coiled coil</keyword>
<feature type="region of interest" description="Disordered" evidence="2">
    <location>
        <begin position="14"/>
        <end position="108"/>
    </location>
</feature>
<gene>
    <name evidence="3" type="ORF">psal_cds_43</name>
</gene>
<dbReference type="Proteomes" id="UP000204584">
    <property type="component" value="Segment"/>
</dbReference>
<feature type="compositionally biased region" description="Acidic residues" evidence="2">
    <location>
        <begin position="407"/>
        <end position="442"/>
    </location>
</feature>
<dbReference type="KEGG" id="vg:16605215"/>
<name>S4VT05_9VIRU</name>
<dbReference type="EMBL" id="KC977571">
    <property type="protein sequence ID" value="AGO83428.1"/>
    <property type="molecule type" value="Genomic_DNA"/>
</dbReference>
<feature type="region of interest" description="Disordered" evidence="2">
    <location>
        <begin position="143"/>
        <end position="169"/>
    </location>
</feature>
<evidence type="ECO:0000256" key="1">
    <source>
        <dbReference type="SAM" id="Coils"/>
    </source>
</evidence>